<name>A0ABD2Q3U8_9PLAT</name>
<evidence type="ECO:0000256" key="11">
    <source>
        <dbReference type="SAM" id="MobiDB-lite"/>
    </source>
</evidence>
<proteinExistence type="inferred from homology"/>
<keyword evidence="9" id="KW-1015">Disulfide bond</keyword>
<keyword evidence="4 10" id="KW-0256">Endoplasmic reticulum</keyword>
<feature type="transmembrane region" description="Helical" evidence="10">
    <location>
        <begin position="452"/>
        <end position="473"/>
    </location>
</feature>
<evidence type="ECO:0000256" key="4">
    <source>
        <dbReference type="ARBA" id="ARBA00022824"/>
    </source>
</evidence>
<feature type="region of interest" description="Disordered" evidence="11">
    <location>
        <begin position="229"/>
        <end position="293"/>
    </location>
</feature>
<evidence type="ECO:0000256" key="2">
    <source>
        <dbReference type="ARBA" id="ARBA00010983"/>
    </source>
</evidence>
<evidence type="ECO:0000256" key="1">
    <source>
        <dbReference type="ARBA" id="ARBA00004115"/>
    </source>
</evidence>
<keyword evidence="5 10" id="KW-1133">Transmembrane helix</keyword>
<keyword evidence="13" id="KW-1185">Reference proteome</keyword>
<evidence type="ECO:0000256" key="6">
    <source>
        <dbReference type="ARBA" id="ARBA00023136"/>
    </source>
</evidence>
<comment type="function">
    <text evidence="8">Calcium-binding protein that interacts with newly synthesized monoglucosylated glycoproteins in the endoplasmic reticulum. It may act in assisting protein assembly and/or in the retention within the ER of unassembled protein subunits. It seems to play a major role in the quality control apparatus of the ER by the retention of incorrectly folded proteins. Required for embryogenesis and larval development under heat and ER stress conditions. May be important for germ cell development. Involved in neuronal necrotic cell death.</text>
</comment>
<dbReference type="EMBL" id="JBJKFK010001117">
    <property type="protein sequence ID" value="KAL3314038.1"/>
    <property type="molecule type" value="Genomic_DNA"/>
</dbReference>
<evidence type="ECO:0000256" key="9">
    <source>
        <dbReference type="PIRSR" id="PIRSR601580-3"/>
    </source>
</evidence>
<evidence type="ECO:0000313" key="13">
    <source>
        <dbReference type="Proteomes" id="UP001626550"/>
    </source>
</evidence>
<dbReference type="InterPro" id="IPR013320">
    <property type="entry name" value="ConA-like_dom_sf"/>
</dbReference>
<dbReference type="PROSITE" id="PS00803">
    <property type="entry name" value="CALRETICULIN_1"/>
    <property type="match status" value="1"/>
</dbReference>
<keyword evidence="3 10" id="KW-0812">Transmembrane</keyword>
<comment type="similarity">
    <text evidence="2 10">Belongs to the calreticulin family.</text>
</comment>
<keyword evidence="10" id="KW-0732">Signal</keyword>
<evidence type="ECO:0000313" key="12">
    <source>
        <dbReference type="EMBL" id="KAL3314038.1"/>
    </source>
</evidence>
<evidence type="ECO:0000256" key="7">
    <source>
        <dbReference type="ARBA" id="ARBA00023186"/>
    </source>
</evidence>
<dbReference type="FunFam" id="2.60.120.200:FF:000011">
    <property type="entry name" value="Probable calnexin"/>
    <property type="match status" value="1"/>
</dbReference>
<dbReference type="GO" id="GO:0005789">
    <property type="term" value="C:endoplasmic reticulum membrane"/>
    <property type="evidence" value="ECO:0007669"/>
    <property type="project" value="UniProtKB-SubCell"/>
</dbReference>
<dbReference type="SUPFAM" id="SSF49899">
    <property type="entry name" value="Concanavalin A-like lectins/glucanases"/>
    <property type="match status" value="1"/>
</dbReference>
<dbReference type="Proteomes" id="UP001626550">
    <property type="component" value="Unassembled WGS sequence"/>
</dbReference>
<feature type="chain" id="PRO_5044528195" description="Calnexin" evidence="10">
    <location>
        <begin position="24"/>
        <end position="556"/>
    </location>
</feature>
<dbReference type="PROSITE" id="PS00804">
    <property type="entry name" value="CALRETICULIN_2"/>
    <property type="match status" value="1"/>
</dbReference>
<dbReference type="InterPro" id="IPR009033">
    <property type="entry name" value="Calreticulin/calnexin_P_dom_sf"/>
</dbReference>
<protein>
    <recommendedName>
        <fullName evidence="14">Calnexin</fullName>
    </recommendedName>
</protein>
<organism evidence="12 13">
    <name type="scientific">Cichlidogyrus casuarinus</name>
    <dbReference type="NCBI Taxonomy" id="1844966"/>
    <lineage>
        <taxon>Eukaryota</taxon>
        <taxon>Metazoa</taxon>
        <taxon>Spiralia</taxon>
        <taxon>Lophotrochozoa</taxon>
        <taxon>Platyhelminthes</taxon>
        <taxon>Monogenea</taxon>
        <taxon>Monopisthocotylea</taxon>
        <taxon>Dactylogyridea</taxon>
        <taxon>Ancyrocephalidae</taxon>
        <taxon>Cichlidogyrus</taxon>
    </lineage>
</organism>
<comment type="caution">
    <text evidence="12">The sequence shown here is derived from an EMBL/GenBank/DDBJ whole genome shotgun (WGS) entry which is preliminary data.</text>
</comment>
<dbReference type="PANTHER" id="PTHR11073">
    <property type="entry name" value="CALRETICULIN AND CALNEXIN"/>
    <property type="match status" value="1"/>
</dbReference>
<gene>
    <name evidence="12" type="ORF">Ciccas_007351</name>
</gene>
<comment type="subcellular location">
    <subcellularLocation>
        <location evidence="1">Endoplasmic reticulum membrane</location>
        <topology evidence="1">Single-pass type I membrane protein</topology>
    </subcellularLocation>
</comment>
<accession>A0ABD2Q3U8</accession>
<dbReference type="PANTHER" id="PTHR11073:SF1">
    <property type="entry name" value="CALNEXIN 14D-RELATED"/>
    <property type="match status" value="1"/>
</dbReference>
<dbReference type="InterPro" id="IPR001580">
    <property type="entry name" value="Calret/calnex"/>
</dbReference>
<evidence type="ECO:0000256" key="10">
    <source>
        <dbReference type="RuleBase" id="RU362126"/>
    </source>
</evidence>
<dbReference type="AlphaFoldDB" id="A0ABD2Q3U8"/>
<feature type="compositionally biased region" description="Basic and acidic residues" evidence="11">
    <location>
        <begin position="242"/>
        <end position="269"/>
    </location>
</feature>
<dbReference type="Gene3D" id="2.60.120.200">
    <property type="match status" value="1"/>
</dbReference>
<dbReference type="InterPro" id="IPR018124">
    <property type="entry name" value="Calret/calnex_CS"/>
</dbReference>
<dbReference type="SUPFAM" id="SSF63887">
    <property type="entry name" value="P-domain of calnexin/calreticulin"/>
    <property type="match status" value="1"/>
</dbReference>
<evidence type="ECO:0000256" key="8">
    <source>
        <dbReference type="ARBA" id="ARBA00053392"/>
    </source>
</evidence>
<feature type="compositionally biased region" description="Basic and acidic residues" evidence="11">
    <location>
        <begin position="518"/>
        <end position="532"/>
    </location>
</feature>
<keyword evidence="7 10" id="KW-0143">Chaperone</keyword>
<dbReference type="PRINTS" id="PR00626">
    <property type="entry name" value="CALRETICULIN"/>
</dbReference>
<dbReference type="Gene3D" id="2.10.250.10">
    <property type="entry name" value="Calreticulin/calnexin, P domain"/>
    <property type="match status" value="1"/>
</dbReference>
<feature type="disulfide bond" evidence="9">
    <location>
        <begin position="128"/>
        <end position="162"/>
    </location>
</feature>
<evidence type="ECO:0000256" key="3">
    <source>
        <dbReference type="ARBA" id="ARBA00022692"/>
    </source>
</evidence>
<evidence type="ECO:0008006" key="14">
    <source>
        <dbReference type="Google" id="ProtNLM"/>
    </source>
</evidence>
<reference evidence="12 13" key="1">
    <citation type="submission" date="2024-11" db="EMBL/GenBank/DDBJ databases">
        <title>Adaptive evolution of stress response genes in parasites aligns with host niche diversity.</title>
        <authorList>
            <person name="Hahn C."/>
            <person name="Resl P."/>
        </authorList>
    </citation>
    <scope>NUCLEOTIDE SEQUENCE [LARGE SCALE GENOMIC DNA]</scope>
    <source>
        <strain evidence="12">EGGRZ-B1_66</strain>
        <tissue evidence="12">Body</tissue>
    </source>
</reference>
<feature type="region of interest" description="Disordered" evidence="11">
    <location>
        <begin position="483"/>
        <end position="556"/>
    </location>
</feature>
<dbReference type="FunFam" id="2.10.250.10:FF:000001">
    <property type="entry name" value="Calnexin homolog"/>
    <property type="match status" value="1"/>
</dbReference>
<evidence type="ECO:0000256" key="5">
    <source>
        <dbReference type="ARBA" id="ARBA00022989"/>
    </source>
</evidence>
<sequence length="556" mass="62753">MRFLSLQLVLVALIAVKCEEAASKIVFLPPEVPENAFLAAFIGKNDIGTKFILSTAKKDGTDELIARYEGKWKVEVPASSAIEDDYSLVMDSKAKHHAIAMKLDKPLKFDTKEVVIQYEVKFQNGHDCGGAYVKLLSKHAEQDLSKFYDKTPFTIMFGPDKCGLESKIHFIFQHQNPVSKKFEEKMIIAPYKPDKAFTDKLTHLYTLVIRDDNTYEIFLDQSSVKSGSLLSDFDPPVNPPKEIPDPTDKKPSDWDEREKIADPGAKKPDDWDETAPEYIPDSAATKPDGWLDKEPLMVPDPEAKKPEDWDVEIDGEWEAAQVENPACKSAPGCGEWQRPQVKNPAYRGKWSAPMIANPAYKGVWKARIVPNPDYFEDEHPFRMTEVVALGMELWTMSDGVVFDNFLIVDSKEKADKWAQQTWVIKHKAELQVNPSAQSVVDFVKDQFQEKPAVVLGITAGVLLLFVLVCYLLCCRSGEVEDMTARRKKDDDYKDESDVDMDKEKEQYDSAGPAASMKKSGDAEPKTNGHQDNDESPDDVPVEHAKDVKVKRRSRKE</sequence>
<dbReference type="Pfam" id="PF00262">
    <property type="entry name" value="Calreticulin"/>
    <property type="match status" value="1"/>
</dbReference>
<keyword evidence="6 10" id="KW-0472">Membrane</keyword>
<dbReference type="PROSITE" id="PS00805">
    <property type="entry name" value="CALRETICULIN_REPEAT"/>
    <property type="match status" value="1"/>
</dbReference>
<feature type="signal peptide" evidence="10">
    <location>
        <begin position="1"/>
        <end position="23"/>
    </location>
</feature>